<organism evidence="2 3">
    <name type="scientific">Geobacillus kaustophilus</name>
    <dbReference type="NCBI Taxonomy" id="1462"/>
    <lineage>
        <taxon>Bacteria</taxon>
        <taxon>Bacillati</taxon>
        <taxon>Bacillota</taxon>
        <taxon>Bacilli</taxon>
        <taxon>Bacillales</taxon>
        <taxon>Anoxybacillaceae</taxon>
        <taxon>Geobacillus</taxon>
        <taxon>Geobacillus thermoleovorans group</taxon>
    </lineage>
</organism>
<sequence length="92" mass="10543">MQKAILFTIISACFYFCLYFVTLWGINHYESLKTFNIISIFPIILTAVLAFLLGIIIKINFTNDISDRNLLAVILVVGLIMYLAVISVEYMR</sequence>
<keyword evidence="1" id="KW-0472">Membrane</keyword>
<accession>A0A0D8BQZ6</accession>
<feature type="transmembrane region" description="Helical" evidence="1">
    <location>
        <begin position="38"/>
        <end position="57"/>
    </location>
</feature>
<dbReference type="EMBL" id="JYBP01000003">
    <property type="protein sequence ID" value="KJE26566.1"/>
    <property type="molecule type" value="Genomic_DNA"/>
</dbReference>
<gene>
    <name evidence="2" type="ORF">LG52_2242</name>
</gene>
<evidence type="ECO:0000313" key="2">
    <source>
        <dbReference type="EMBL" id="KJE26566.1"/>
    </source>
</evidence>
<name>A0A0D8BQZ6_GEOKU</name>
<keyword evidence="1" id="KW-1133">Transmembrane helix</keyword>
<reference evidence="2 3" key="1">
    <citation type="submission" date="2015-01" db="EMBL/GenBank/DDBJ databases">
        <authorList>
            <person name="Filippidou S."/>
            <person name="Jeanneret N."/>
            <person name="Russel-Delif L."/>
            <person name="Junier T."/>
            <person name="Wunderlin T."/>
            <person name="Molina V."/>
            <person name="Johnson S.L."/>
            <person name="Davenport K.W."/>
            <person name="Chain P.S."/>
            <person name="Dorador C."/>
            <person name="Junier P."/>
        </authorList>
    </citation>
    <scope>NUCLEOTIDE SEQUENCE [LARGE SCALE GENOMIC DNA]</scope>
    <source>
        <strain evidence="2 3">Et7/4</strain>
    </source>
</reference>
<evidence type="ECO:0000313" key="3">
    <source>
        <dbReference type="Proteomes" id="UP000032522"/>
    </source>
</evidence>
<dbReference type="PATRIC" id="fig|1462.6.peg.2511"/>
<dbReference type="AlphaFoldDB" id="A0A0D8BQZ6"/>
<evidence type="ECO:0000256" key="1">
    <source>
        <dbReference type="SAM" id="Phobius"/>
    </source>
</evidence>
<protein>
    <submittedName>
        <fullName evidence="2">Putative membrane protein</fullName>
    </submittedName>
</protein>
<comment type="caution">
    <text evidence="2">The sequence shown here is derived from an EMBL/GenBank/DDBJ whole genome shotgun (WGS) entry which is preliminary data.</text>
</comment>
<dbReference type="Proteomes" id="UP000032522">
    <property type="component" value="Unassembled WGS sequence"/>
</dbReference>
<feature type="transmembrane region" description="Helical" evidence="1">
    <location>
        <begin position="69"/>
        <end position="88"/>
    </location>
</feature>
<proteinExistence type="predicted"/>
<keyword evidence="1" id="KW-0812">Transmembrane</keyword>
<feature type="transmembrane region" description="Helical" evidence="1">
    <location>
        <begin position="5"/>
        <end position="26"/>
    </location>
</feature>